<feature type="compositionally biased region" description="Low complexity" evidence="1">
    <location>
        <begin position="110"/>
        <end position="141"/>
    </location>
</feature>
<keyword evidence="3" id="KW-0732">Signal</keyword>
<proteinExistence type="predicted"/>
<evidence type="ECO:0000313" key="5">
    <source>
        <dbReference type="EMBL" id="OYQ19703.1"/>
    </source>
</evidence>
<gene>
    <name evidence="5" type="ORF">CHR90_06155</name>
</gene>
<organism evidence="5 6">
    <name type="scientific">Elstera cyanobacteriorum</name>
    <dbReference type="NCBI Taxonomy" id="2022747"/>
    <lineage>
        <taxon>Bacteria</taxon>
        <taxon>Pseudomonadati</taxon>
        <taxon>Pseudomonadota</taxon>
        <taxon>Alphaproteobacteria</taxon>
        <taxon>Rhodospirillales</taxon>
        <taxon>Rhodospirillaceae</taxon>
        <taxon>Elstera</taxon>
    </lineage>
</organism>
<feature type="chain" id="PRO_5012761848" description="Peptidoglycan binding-like domain-containing protein" evidence="3">
    <location>
        <begin position="30"/>
        <end position="280"/>
    </location>
</feature>
<feature type="domain" description="Peptidoglycan binding-like" evidence="4">
    <location>
        <begin position="32"/>
        <end position="87"/>
    </location>
</feature>
<reference evidence="5 6" key="1">
    <citation type="submission" date="2017-07" db="EMBL/GenBank/DDBJ databases">
        <title>Elstera cyanobacteriorum sp. nov., a novel bacterium isolated from cyanobacterial aggregates in a eutrophic lake.</title>
        <authorList>
            <person name="Cai H."/>
        </authorList>
    </citation>
    <scope>NUCLEOTIDE SEQUENCE [LARGE SCALE GENOMIC DNA]</scope>
    <source>
        <strain evidence="5 6">TH019</strain>
    </source>
</reference>
<keyword evidence="6" id="KW-1185">Reference proteome</keyword>
<protein>
    <recommendedName>
        <fullName evidence="4">Peptidoglycan binding-like domain-containing protein</fullName>
    </recommendedName>
</protein>
<keyword evidence="2" id="KW-0812">Transmembrane</keyword>
<feature type="signal peptide" evidence="3">
    <location>
        <begin position="1"/>
        <end position="29"/>
    </location>
</feature>
<evidence type="ECO:0000313" key="6">
    <source>
        <dbReference type="Proteomes" id="UP000216361"/>
    </source>
</evidence>
<accession>A0A255XRX7</accession>
<evidence type="ECO:0000256" key="1">
    <source>
        <dbReference type="SAM" id="MobiDB-lite"/>
    </source>
</evidence>
<dbReference type="OrthoDB" id="8021219at2"/>
<evidence type="ECO:0000259" key="4">
    <source>
        <dbReference type="Pfam" id="PF01471"/>
    </source>
</evidence>
<feature type="transmembrane region" description="Helical" evidence="2">
    <location>
        <begin position="238"/>
        <end position="256"/>
    </location>
</feature>
<dbReference type="Gene3D" id="1.10.101.10">
    <property type="entry name" value="PGBD-like superfamily/PGBD"/>
    <property type="match status" value="1"/>
</dbReference>
<feature type="region of interest" description="Disordered" evidence="1">
    <location>
        <begin position="110"/>
        <end position="209"/>
    </location>
</feature>
<evidence type="ECO:0000256" key="2">
    <source>
        <dbReference type="SAM" id="Phobius"/>
    </source>
</evidence>
<dbReference type="EMBL" id="NOXS01000030">
    <property type="protein sequence ID" value="OYQ19703.1"/>
    <property type="molecule type" value="Genomic_DNA"/>
</dbReference>
<dbReference type="InterPro" id="IPR036366">
    <property type="entry name" value="PGBDSf"/>
</dbReference>
<sequence>MSKLLKSLPARLATGALILPFLLPLPVQAQSKDEIEEAQKILMLMGHFTRRPTGEMTPPTVEGLQKFQAQAKLPVTGKLDAATLNALRQTRDTKFSSALSLESAQKRQQQAAAAAAAPPPKVAAAPQASVSGQSLGGSQSVITGYGQRGSIEAPSVTGGTPSRAAPPLPSAPHASGQHSSSAPILPPGISNRPPVSQRTQTGPGVAAVPQEEVQITRTITTPPPALPKPADEQSVFSFWPWLTVPGIVGIFGWIIWQAGFARPRGPNPFLAPAPRPDRPA</sequence>
<evidence type="ECO:0000256" key="3">
    <source>
        <dbReference type="SAM" id="SignalP"/>
    </source>
</evidence>
<dbReference type="AlphaFoldDB" id="A0A255XRX7"/>
<keyword evidence="2" id="KW-0472">Membrane</keyword>
<keyword evidence="2" id="KW-1133">Transmembrane helix</keyword>
<comment type="caution">
    <text evidence="5">The sequence shown here is derived from an EMBL/GenBank/DDBJ whole genome shotgun (WGS) entry which is preliminary data.</text>
</comment>
<name>A0A255XRX7_9PROT</name>
<dbReference type="RefSeq" id="WP_094408122.1">
    <property type="nucleotide sequence ID" value="NZ_BMJZ01000006.1"/>
</dbReference>
<dbReference type="InterPro" id="IPR036365">
    <property type="entry name" value="PGBD-like_sf"/>
</dbReference>
<dbReference type="Pfam" id="PF01471">
    <property type="entry name" value="PG_binding_1"/>
    <property type="match status" value="1"/>
</dbReference>
<dbReference type="Proteomes" id="UP000216361">
    <property type="component" value="Unassembled WGS sequence"/>
</dbReference>
<dbReference type="SUPFAM" id="SSF47090">
    <property type="entry name" value="PGBD-like"/>
    <property type="match status" value="1"/>
</dbReference>
<feature type="compositionally biased region" description="Polar residues" evidence="1">
    <location>
        <begin position="193"/>
        <end position="202"/>
    </location>
</feature>
<dbReference type="InterPro" id="IPR002477">
    <property type="entry name" value="Peptidoglycan-bd-like"/>
</dbReference>